<feature type="transmembrane region" description="Helical" evidence="1">
    <location>
        <begin position="188"/>
        <end position="205"/>
    </location>
</feature>
<protein>
    <submittedName>
        <fullName evidence="3">Acetyltransferase, fucose-4-O-acetylase</fullName>
    </submittedName>
</protein>
<keyword evidence="4" id="KW-1185">Reference proteome</keyword>
<evidence type="ECO:0000313" key="3">
    <source>
        <dbReference type="EMBL" id="AET66054.1"/>
    </source>
</evidence>
<feature type="transmembrane region" description="Helical" evidence="1">
    <location>
        <begin position="79"/>
        <end position="99"/>
    </location>
</feature>
<dbReference type="GO" id="GO:0016747">
    <property type="term" value="F:acyltransferase activity, transferring groups other than amino-acyl groups"/>
    <property type="evidence" value="ECO:0007669"/>
    <property type="project" value="InterPro"/>
</dbReference>
<accession>G7W538</accession>
<dbReference type="AlphaFoldDB" id="G7W538"/>
<keyword evidence="3" id="KW-0808">Transferase</keyword>
<sequence>MFLSPRMCGYTILLINPRMCIEWNIIQLILIRLVIERFEREVNSMRRVAWIDILKGIGIFLVVWGHSNLLLTSFNDFSYITKYIYSFHMPLFFFISGYLNALVKNKSFRQLITRKTNTLIIPYLSFSIITVLIDIIRFKSNLPIRSELFKFFYIGKRVLWNDPLWFLICLFIVEIIFYGVSQLPDRKYSFLGLLIITLLGFWLSYKNITLPFGLSIAFIGTSFYGLGDFVSSSRSPRISKMVIVSCILISFIIPIYFNTTVSMYFMRYGNPIYFYISALVNIYLYLKLSQRLQYINFVSNIFQYLGRNSLIILCTHFTLLLLLRVCISRIPTLGSLMINSDPMKGLIYTTAVLAISIPIIAVIRNRFPFVIGIKS</sequence>
<evidence type="ECO:0000259" key="2">
    <source>
        <dbReference type="Pfam" id="PF01757"/>
    </source>
</evidence>
<dbReference type="STRING" id="768706.Desor_0344"/>
<gene>
    <name evidence="3" type="ordered locus">Desor_0344</name>
</gene>
<dbReference type="Pfam" id="PF01757">
    <property type="entry name" value="Acyl_transf_3"/>
    <property type="match status" value="1"/>
</dbReference>
<evidence type="ECO:0000313" key="4">
    <source>
        <dbReference type="Proteomes" id="UP000006346"/>
    </source>
</evidence>
<feature type="transmembrane region" description="Helical" evidence="1">
    <location>
        <begin position="47"/>
        <end position="67"/>
    </location>
</feature>
<keyword evidence="1" id="KW-0812">Transmembrane</keyword>
<dbReference type="Proteomes" id="UP000006346">
    <property type="component" value="Chromosome"/>
</dbReference>
<reference evidence="4" key="1">
    <citation type="submission" date="2011-11" db="EMBL/GenBank/DDBJ databases">
        <title>Complete sequence of Desulfosporosinus orientis DSM 765.</title>
        <authorList>
            <person name="Lucas S."/>
            <person name="Han J."/>
            <person name="Lapidus A."/>
            <person name="Cheng J.-F."/>
            <person name="Goodwin L."/>
            <person name="Pitluck S."/>
            <person name="Peters L."/>
            <person name="Ovchinnikova G."/>
            <person name="Teshima H."/>
            <person name="Detter J.C."/>
            <person name="Han C."/>
            <person name="Tapia R."/>
            <person name="Land M."/>
            <person name="Hauser L."/>
            <person name="Kyrpides N."/>
            <person name="Ivanova N."/>
            <person name="Pagani I."/>
            <person name="Pester M."/>
            <person name="Spring S."/>
            <person name="Ollivier B."/>
            <person name="Rattei T."/>
            <person name="Klenk H.-P."/>
            <person name="Wagner M."/>
            <person name="Loy A."/>
            <person name="Woyke T."/>
        </authorList>
    </citation>
    <scope>NUCLEOTIDE SEQUENCE [LARGE SCALE GENOMIC DNA]</scope>
    <source>
        <strain evidence="4">ATCC 19365 / DSM 765 / NCIMB 8382 / VKM B-1628</strain>
    </source>
</reference>
<dbReference type="PANTHER" id="PTHR37312:SF1">
    <property type="entry name" value="MEMBRANE-BOUND ACYLTRANSFERASE YKRP-RELATED"/>
    <property type="match status" value="1"/>
</dbReference>
<feature type="transmembrane region" description="Helical" evidence="1">
    <location>
        <begin position="345"/>
        <end position="363"/>
    </location>
</feature>
<feature type="domain" description="Acyltransferase 3" evidence="2">
    <location>
        <begin position="49"/>
        <end position="359"/>
    </location>
</feature>
<evidence type="ECO:0000256" key="1">
    <source>
        <dbReference type="SAM" id="Phobius"/>
    </source>
</evidence>
<feature type="transmembrane region" description="Helical" evidence="1">
    <location>
        <begin position="272"/>
        <end position="288"/>
    </location>
</feature>
<feature type="transmembrane region" description="Helical" evidence="1">
    <location>
        <begin position="242"/>
        <end position="266"/>
    </location>
</feature>
<keyword evidence="1" id="KW-0472">Membrane</keyword>
<dbReference type="EMBL" id="CP003108">
    <property type="protein sequence ID" value="AET66054.1"/>
    <property type="molecule type" value="Genomic_DNA"/>
</dbReference>
<keyword evidence="1" id="KW-1133">Transmembrane helix</keyword>
<dbReference type="HOGENOM" id="CLU_023915_4_1_9"/>
<feature type="transmembrane region" description="Helical" evidence="1">
    <location>
        <begin position="309"/>
        <end position="330"/>
    </location>
</feature>
<dbReference type="PATRIC" id="fig|768706.3.peg.305"/>
<dbReference type="PANTHER" id="PTHR37312">
    <property type="entry name" value="MEMBRANE-BOUND ACYLTRANSFERASE YKRP-RELATED"/>
    <property type="match status" value="1"/>
</dbReference>
<feature type="transmembrane region" description="Helical" evidence="1">
    <location>
        <begin position="164"/>
        <end position="181"/>
    </location>
</feature>
<feature type="transmembrane region" description="Helical" evidence="1">
    <location>
        <begin position="211"/>
        <end position="230"/>
    </location>
</feature>
<reference evidence="3 4" key="2">
    <citation type="journal article" date="2012" name="J. Bacteriol.">
        <title>Complete genome sequences of Desulfosporosinus orientis DSM765T, Desulfosporosinus youngiae DSM17734T, Desulfosporosinus meridiei DSM13257T, and Desulfosporosinus acidiphilus DSM22704T.</title>
        <authorList>
            <person name="Pester M."/>
            <person name="Brambilla E."/>
            <person name="Alazard D."/>
            <person name="Rattei T."/>
            <person name="Weinmaier T."/>
            <person name="Han J."/>
            <person name="Lucas S."/>
            <person name="Lapidus A."/>
            <person name="Cheng J.F."/>
            <person name="Goodwin L."/>
            <person name="Pitluck S."/>
            <person name="Peters L."/>
            <person name="Ovchinnikova G."/>
            <person name="Teshima H."/>
            <person name="Detter J.C."/>
            <person name="Han C.S."/>
            <person name="Tapia R."/>
            <person name="Land M.L."/>
            <person name="Hauser L."/>
            <person name="Kyrpides N.C."/>
            <person name="Ivanova N.N."/>
            <person name="Pagani I."/>
            <person name="Huntmann M."/>
            <person name="Wei C.L."/>
            <person name="Davenport K.W."/>
            <person name="Daligault H."/>
            <person name="Chain P.S."/>
            <person name="Chen A."/>
            <person name="Mavromatis K."/>
            <person name="Markowitz V."/>
            <person name="Szeto E."/>
            <person name="Mikhailova N."/>
            <person name="Pati A."/>
            <person name="Wagner M."/>
            <person name="Woyke T."/>
            <person name="Ollivier B."/>
            <person name="Klenk H.P."/>
            <person name="Spring S."/>
            <person name="Loy A."/>
        </authorList>
    </citation>
    <scope>NUCLEOTIDE SEQUENCE [LARGE SCALE GENOMIC DNA]</scope>
    <source>
        <strain evidence="4">ATCC 19365 / DSM 765 / NCIMB 8382 / VKM B-1628</strain>
    </source>
</reference>
<dbReference type="InterPro" id="IPR002656">
    <property type="entry name" value="Acyl_transf_3_dom"/>
</dbReference>
<dbReference type="KEGG" id="dor:Desor_0344"/>
<organism evidence="3 4">
    <name type="scientific">Desulfosporosinus orientis (strain ATCC 19365 / DSM 765 / NCIMB 8382 / VKM B-1628 / Singapore I)</name>
    <name type="common">Desulfotomaculum orientis</name>
    <dbReference type="NCBI Taxonomy" id="768706"/>
    <lineage>
        <taxon>Bacteria</taxon>
        <taxon>Bacillati</taxon>
        <taxon>Bacillota</taxon>
        <taxon>Clostridia</taxon>
        <taxon>Eubacteriales</taxon>
        <taxon>Desulfitobacteriaceae</taxon>
        <taxon>Desulfosporosinus</taxon>
    </lineage>
</organism>
<dbReference type="eggNOG" id="COG3594">
    <property type="taxonomic scope" value="Bacteria"/>
</dbReference>
<feature type="transmembrane region" description="Helical" evidence="1">
    <location>
        <begin position="120"/>
        <end position="138"/>
    </location>
</feature>
<proteinExistence type="predicted"/>
<dbReference type="InterPro" id="IPR052734">
    <property type="entry name" value="Nod_factor_acetyltransferase"/>
</dbReference>
<name>G7W538_DESOD</name>